<dbReference type="PANTHER" id="PTHR45869">
    <property type="entry name" value="C-REACTIVE PROTEIN-RELATED"/>
    <property type="match status" value="1"/>
</dbReference>
<protein>
    <recommendedName>
        <fullName evidence="9">Pentraxin family member</fullName>
    </recommendedName>
</protein>
<proteinExistence type="inferred from homology"/>
<sequence>MEIQEERQGVSSNCFVLLSDLSGKIFTFPQPTNTAHVRLNPIKQSYKAVTVCHRSVTDLKRSHVLFSLSTPTNDNGFLIYWQNENQEMRPHVRDARLEYGGWDYKPNMWHSICTTWDSVTGLVQIWFDGKPSIRKYVISGAINETATLLLGQEQDSPGGGFDINESFVGMMSDVHMWEYILSPCEIQNYMDKGSFTPGNVLNWKALDFQIIGNVLIENQAVCQPQFFFVG</sequence>
<dbReference type="PRINTS" id="PR00895">
    <property type="entry name" value="PENTAXIN"/>
</dbReference>
<evidence type="ECO:0000256" key="9">
    <source>
        <dbReference type="RuleBase" id="RU362112"/>
    </source>
</evidence>
<comment type="cofactor">
    <cofactor evidence="9">
        <name>Ca(2+)</name>
        <dbReference type="ChEBI" id="CHEBI:29108"/>
    </cofactor>
    <text evidence="9">Binds 2 calcium ions per subunit.</text>
</comment>
<reference evidence="11 12" key="1">
    <citation type="journal article" date="2007" name="Nature">
        <title>The medaka draft genome and insights into vertebrate genome evolution.</title>
        <authorList>
            <person name="Kasahara M."/>
            <person name="Naruse K."/>
            <person name="Sasaki S."/>
            <person name="Nakatani Y."/>
            <person name="Qu W."/>
            <person name="Ahsan B."/>
            <person name="Yamada T."/>
            <person name="Nagayasu Y."/>
            <person name="Doi K."/>
            <person name="Kasai Y."/>
            <person name="Jindo T."/>
            <person name="Kobayashi D."/>
            <person name="Shimada A."/>
            <person name="Toyoda A."/>
            <person name="Kuroki Y."/>
            <person name="Fujiyama A."/>
            <person name="Sasaki T."/>
            <person name="Shimizu A."/>
            <person name="Asakawa S."/>
            <person name="Shimizu N."/>
            <person name="Hashimoto S."/>
            <person name="Yang J."/>
            <person name="Lee Y."/>
            <person name="Matsushima K."/>
            <person name="Sugano S."/>
            <person name="Sakaizumi M."/>
            <person name="Narita T."/>
            <person name="Ohishi K."/>
            <person name="Haga S."/>
            <person name="Ohta F."/>
            <person name="Nomoto H."/>
            <person name="Nogata K."/>
            <person name="Morishita T."/>
            <person name="Endo T."/>
            <person name="Shin-I T."/>
            <person name="Takeda H."/>
            <person name="Morishita S."/>
            <person name="Kohara Y."/>
        </authorList>
    </citation>
    <scope>NUCLEOTIDE SEQUENCE [LARGE SCALE GENOMIC DNA]</scope>
    <source>
        <strain evidence="11 12">Hd-rR</strain>
    </source>
</reference>
<evidence type="ECO:0000256" key="8">
    <source>
        <dbReference type="PROSITE-ProRule" id="PRU01172"/>
    </source>
</evidence>
<dbReference type="Proteomes" id="UP000001038">
    <property type="component" value="Chromosome 16"/>
</dbReference>
<dbReference type="Ensembl" id="ENSORLT00000041638.1">
    <property type="protein sequence ID" value="ENSORLP00000035790.1"/>
    <property type="gene ID" value="ENSORLG00000028543.1"/>
</dbReference>
<dbReference type="AlphaFoldDB" id="A0A3B3HVN2"/>
<accession>A0A3B3HVN2</accession>
<keyword evidence="6" id="KW-1015">Disulfide bond</keyword>
<organism evidence="11 12">
    <name type="scientific">Oryzias latipes</name>
    <name type="common">Japanese rice fish</name>
    <name type="synonym">Japanese killifish</name>
    <dbReference type="NCBI Taxonomy" id="8090"/>
    <lineage>
        <taxon>Eukaryota</taxon>
        <taxon>Metazoa</taxon>
        <taxon>Chordata</taxon>
        <taxon>Craniata</taxon>
        <taxon>Vertebrata</taxon>
        <taxon>Euteleostomi</taxon>
        <taxon>Actinopterygii</taxon>
        <taxon>Neopterygii</taxon>
        <taxon>Teleostei</taxon>
        <taxon>Neoteleostei</taxon>
        <taxon>Acanthomorphata</taxon>
        <taxon>Ovalentaria</taxon>
        <taxon>Atherinomorphae</taxon>
        <taxon>Beloniformes</taxon>
        <taxon>Adrianichthyidae</taxon>
        <taxon>Oryziinae</taxon>
        <taxon>Oryzias</taxon>
    </lineage>
</organism>
<evidence type="ECO:0000256" key="4">
    <source>
        <dbReference type="ARBA" id="ARBA00022729"/>
    </source>
</evidence>
<dbReference type="GO" id="GO:0046872">
    <property type="term" value="F:metal ion binding"/>
    <property type="evidence" value="ECO:0007669"/>
    <property type="project" value="UniProtKB-KW"/>
</dbReference>
<dbReference type="GO" id="GO:0005576">
    <property type="term" value="C:extracellular region"/>
    <property type="evidence" value="ECO:0007669"/>
    <property type="project" value="UniProtKB-SubCell"/>
</dbReference>
<evidence type="ECO:0000259" key="10">
    <source>
        <dbReference type="PROSITE" id="PS51828"/>
    </source>
</evidence>
<evidence type="ECO:0000256" key="2">
    <source>
        <dbReference type="ARBA" id="ARBA00022525"/>
    </source>
</evidence>
<keyword evidence="5 9" id="KW-0106">Calcium</keyword>
<dbReference type="SUPFAM" id="SSF49899">
    <property type="entry name" value="Concanavalin A-like lectins/glucanases"/>
    <property type="match status" value="1"/>
</dbReference>
<dbReference type="InterPro" id="IPR001759">
    <property type="entry name" value="PTX_dom"/>
</dbReference>
<dbReference type="GeneTree" id="ENSGT01100000263515"/>
<dbReference type="InterPro" id="IPR051005">
    <property type="entry name" value="Pentraxin_domain"/>
</dbReference>
<dbReference type="SMART" id="SM00159">
    <property type="entry name" value="PTX"/>
    <property type="match status" value="1"/>
</dbReference>
<evidence type="ECO:0000313" key="12">
    <source>
        <dbReference type="Proteomes" id="UP000001038"/>
    </source>
</evidence>
<evidence type="ECO:0000256" key="5">
    <source>
        <dbReference type="ARBA" id="ARBA00022837"/>
    </source>
</evidence>
<dbReference type="PROSITE" id="PS51828">
    <property type="entry name" value="PTX_2"/>
    <property type="match status" value="1"/>
</dbReference>
<reference evidence="11" key="2">
    <citation type="submission" date="2025-08" db="UniProtKB">
        <authorList>
            <consortium name="Ensembl"/>
        </authorList>
    </citation>
    <scope>IDENTIFICATION</scope>
    <source>
        <strain evidence="11">Hd-rR</strain>
    </source>
</reference>
<comment type="caution">
    <text evidence="8">Lacks conserved residue(s) required for the propagation of feature annotation.</text>
</comment>
<keyword evidence="4" id="KW-0732">Signal</keyword>
<keyword evidence="3 9" id="KW-0479">Metal-binding</keyword>
<keyword evidence="2" id="KW-0964">Secreted</keyword>
<evidence type="ECO:0000256" key="7">
    <source>
        <dbReference type="ARBA" id="ARBA00038102"/>
    </source>
</evidence>
<evidence type="ECO:0000313" key="11">
    <source>
        <dbReference type="Ensembl" id="ENSORLP00000035790.1"/>
    </source>
</evidence>
<name>A0A3B3HVN2_ORYLA</name>
<dbReference type="Gene3D" id="2.60.120.200">
    <property type="match status" value="1"/>
</dbReference>
<evidence type="ECO:0000256" key="6">
    <source>
        <dbReference type="ARBA" id="ARBA00023157"/>
    </source>
</evidence>
<dbReference type="Pfam" id="PF00354">
    <property type="entry name" value="Pentaxin"/>
    <property type="match status" value="1"/>
</dbReference>
<comment type="subunit">
    <text evidence="9">Homopentamer. Pentaxin (or pentraxin) have a discoid arrangement of 5 non-covalently bound subunits.</text>
</comment>
<dbReference type="InParanoid" id="A0A3B3HVN2"/>
<evidence type="ECO:0000256" key="3">
    <source>
        <dbReference type="ARBA" id="ARBA00022723"/>
    </source>
</evidence>
<dbReference type="Bgee" id="ENSORLG00000028543">
    <property type="expression patterns" value="Expressed in liver and 3 other cell types or tissues"/>
</dbReference>
<comment type="subcellular location">
    <subcellularLocation>
        <location evidence="1 9">Secreted</location>
    </subcellularLocation>
</comment>
<comment type="similarity">
    <text evidence="7 9">Belongs to the pentraxin family.</text>
</comment>
<keyword evidence="12" id="KW-1185">Reference proteome</keyword>
<evidence type="ECO:0000256" key="1">
    <source>
        <dbReference type="ARBA" id="ARBA00004613"/>
    </source>
</evidence>
<reference evidence="11" key="3">
    <citation type="submission" date="2025-09" db="UniProtKB">
        <authorList>
            <consortium name="Ensembl"/>
        </authorList>
    </citation>
    <scope>IDENTIFICATION</scope>
    <source>
        <strain evidence="11">Hd-rR</strain>
    </source>
</reference>
<dbReference type="PANTHER" id="PTHR45869:SF7">
    <property type="entry name" value="C-REACTIVE PROTEIN"/>
    <property type="match status" value="1"/>
</dbReference>
<feature type="domain" description="Pentraxin (PTX)" evidence="10">
    <location>
        <begin position="22"/>
        <end position="222"/>
    </location>
</feature>
<gene>
    <name evidence="11" type="primary">LOC111946276</name>
</gene>
<dbReference type="InterPro" id="IPR013320">
    <property type="entry name" value="ConA-like_dom_sf"/>
</dbReference>